<dbReference type="Proteomes" id="UP001052739">
    <property type="component" value="Unassembled WGS sequence"/>
</dbReference>
<sequence length="276" mass="29576">MRGRAPAAYPDRMSTPSDPAAFAVDPAELRRVHGFVSAFTRRQAARTVDFPGGFAALDDAYALSHGNNHLLVDGPTDPEALPGRADELLAHLPHRAVYVLDGPTAAACAEPLALAGYTCATVLLMRHEGPVPELGGAREVDLPSLRGPVADSWRRFLPEAGDEVVRDLVDRRAARLRGAPDVRFLASHDEWGEVAAWGDLYLDPASGVAQIEDLVTAASHLRQGHAGVVLDTALRTAAGAGCATVFLTALADDWPRHWYGRRGFVPVGTVHCFERV</sequence>
<protein>
    <recommendedName>
        <fullName evidence="1">N-acetyltransferase domain-containing protein</fullName>
    </recommendedName>
</protein>
<proteinExistence type="predicted"/>
<organism evidence="2 3">
    <name type="scientific">Streptomyces hydrogenans</name>
    <dbReference type="NCBI Taxonomy" id="1873719"/>
    <lineage>
        <taxon>Bacteria</taxon>
        <taxon>Bacillati</taxon>
        <taxon>Actinomycetota</taxon>
        <taxon>Actinomycetes</taxon>
        <taxon>Kitasatosporales</taxon>
        <taxon>Streptomycetaceae</taxon>
        <taxon>Streptomyces</taxon>
    </lineage>
</organism>
<dbReference type="Gene3D" id="3.40.630.30">
    <property type="match status" value="1"/>
</dbReference>
<evidence type="ECO:0000313" key="3">
    <source>
        <dbReference type="Proteomes" id="UP001052739"/>
    </source>
</evidence>
<accession>A0ABQ3P251</accession>
<dbReference type="InterPro" id="IPR000182">
    <property type="entry name" value="GNAT_dom"/>
</dbReference>
<feature type="domain" description="N-acetyltransferase" evidence="1">
    <location>
        <begin position="132"/>
        <end position="276"/>
    </location>
</feature>
<keyword evidence="3" id="KW-1185">Reference proteome</keyword>
<dbReference type="SUPFAM" id="SSF55729">
    <property type="entry name" value="Acyl-CoA N-acyltransferases (Nat)"/>
    <property type="match status" value="1"/>
</dbReference>
<gene>
    <name evidence="2" type="ORF">Shyd_04630</name>
</gene>
<dbReference type="InterPro" id="IPR016181">
    <property type="entry name" value="Acyl_CoA_acyltransferase"/>
</dbReference>
<dbReference type="EMBL" id="BNDW01000004">
    <property type="protein sequence ID" value="GHI19092.1"/>
    <property type="molecule type" value="Genomic_DNA"/>
</dbReference>
<comment type="caution">
    <text evidence="2">The sequence shown here is derived from an EMBL/GenBank/DDBJ whole genome shotgun (WGS) entry which is preliminary data.</text>
</comment>
<evidence type="ECO:0000313" key="2">
    <source>
        <dbReference type="EMBL" id="GHI19092.1"/>
    </source>
</evidence>
<dbReference type="Pfam" id="PF00583">
    <property type="entry name" value="Acetyltransf_1"/>
    <property type="match status" value="1"/>
</dbReference>
<name>A0ABQ3P251_9ACTN</name>
<reference evidence="2" key="1">
    <citation type="submission" date="2024-05" db="EMBL/GenBank/DDBJ databases">
        <title>Whole genome shotgun sequence of Streptomyces hydrogenans NBRC 13475.</title>
        <authorList>
            <person name="Komaki H."/>
            <person name="Tamura T."/>
        </authorList>
    </citation>
    <scope>NUCLEOTIDE SEQUENCE</scope>
    <source>
        <strain evidence="2">NBRC 13475</strain>
    </source>
</reference>
<evidence type="ECO:0000259" key="1">
    <source>
        <dbReference type="PROSITE" id="PS51186"/>
    </source>
</evidence>
<dbReference type="PROSITE" id="PS51186">
    <property type="entry name" value="GNAT"/>
    <property type="match status" value="1"/>
</dbReference>